<feature type="compositionally biased region" description="Basic and acidic residues" evidence="2">
    <location>
        <begin position="241"/>
        <end position="253"/>
    </location>
</feature>
<feature type="compositionally biased region" description="Acidic residues" evidence="2">
    <location>
        <begin position="149"/>
        <end position="168"/>
    </location>
</feature>
<keyword evidence="1" id="KW-0175">Coiled coil</keyword>
<sequence>MPNIRRTFPGDDKDSSEEDDSSPQVFHRNGGGKQLVRPGGKYLRPRHDDEDDDEESSSEEEEDPPQQQIFSRAGGGKQLRPSGGGGKYLRPSGGQEDDDDESEDDDEELDDDEDDEEDQTAPQSQTVRVMPRGGGKNFIRMHAQQQQAEDSESESEDDEDVVVVEEETPASAPAPVVVPAVPQARGKMLSSMRPPPQEDDDDSEEDDDEVEVLENVQPIKPVQRGGGKAIYGGAGGGKQLRQPEPEHEEEKPKPTTISRSPAGGKQLRRPEAEKEEETPKPTNISRSPAGGKQLRRAESEEDIPKVAAIIRSPEGGKQLRRPEPEQEKKEPSEASKISRSPAGGKQLRRPIPKEDTEDDDDEDDEIFGDDDDDEESDYEEAVAAKRSTANGRPKRRTAAKKVIVEEDEEIFGDDDVSSDEERELDINNTEALIRDEDDRKYLDTLPELEREAILGERFEKLKNEQDLKKAIKEAKRQADEKSGNVQSTAQRKATPGKKSAKKGTADDDQALARKLAGASRRESTRDKDAKGAKSKKAAALAALKKERKIQKQQDSDDSEMDFGDDSDDDSDEDYDDGGFMPWQKKAKTPKSTVSRLDKDDEKMDSEDDRDGADVSRSKTTSDRSGGSAVEATLEDFKKVTVPRRRLARWCNEPFFEAAILNCFVRVLIGEDENGDKVYRLCEITDVKTGMKVYKFPIAKKGDKPIMTTKTLTLKFGKNEKEFPMSLVSDAPPDEVDMKKYVTVMRNNRQEPLTKRQGNKLHRLQHDLVHNYVYTTEDIERNLQQRKKQGKKLGNFGAELTKAAIAVQAGKDFVNEAEKKLNDAKRSLMESDSNDASFEKSVKDAEQTLERAKANLEEIIQDERKMLDVVDNRKRLLNQRAKDRNWAKVNLRAVQANQKADREANKPLDSALSGSAKKDTFNPYARRRVKPKILWEVGQDDDTEEAKVGEVGGSEDAPKEYSNIPPPNLVQETDDNTAALSESHQFAIDEEGLAQASATSILFGSNSSMKRKRNRRGLSLSDYMEQKASGRL</sequence>
<dbReference type="PROSITE" id="PS51360">
    <property type="entry name" value="PLUS3"/>
    <property type="match status" value="1"/>
</dbReference>
<accession>B7G787</accession>
<dbReference type="Pfam" id="PF03126">
    <property type="entry name" value="Plus-3"/>
    <property type="match status" value="1"/>
</dbReference>
<dbReference type="OrthoDB" id="166375at2759"/>
<feature type="domain" description="Plus3" evidence="3">
    <location>
        <begin position="630"/>
        <end position="768"/>
    </location>
</feature>
<dbReference type="OMA" id="CNEPFFE"/>
<dbReference type="PANTHER" id="PTHR48209:SF2">
    <property type="entry name" value="FI24008P1"/>
    <property type="match status" value="1"/>
</dbReference>
<feature type="compositionally biased region" description="Basic and acidic residues" evidence="2">
    <location>
        <begin position="519"/>
        <end position="531"/>
    </location>
</feature>
<dbReference type="STRING" id="556484.B7G787"/>
<feature type="compositionally biased region" description="Acidic residues" evidence="2">
    <location>
        <begin position="405"/>
        <end position="423"/>
    </location>
</feature>
<feature type="region of interest" description="Disordered" evidence="2">
    <location>
        <begin position="472"/>
        <end position="629"/>
    </location>
</feature>
<dbReference type="InParanoid" id="B7G787"/>
<dbReference type="Gene3D" id="3.90.70.200">
    <property type="entry name" value="Plus-3 domain"/>
    <property type="match status" value="1"/>
</dbReference>
<feature type="compositionally biased region" description="Basic and acidic residues" evidence="2">
    <location>
        <begin position="472"/>
        <end position="482"/>
    </location>
</feature>
<feature type="compositionally biased region" description="Gly residues" evidence="2">
    <location>
        <begin position="224"/>
        <end position="238"/>
    </location>
</feature>
<evidence type="ECO:0000259" key="3">
    <source>
        <dbReference type="PROSITE" id="PS51360"/>
    </source>
</evidence>
<feature type="compositionally biased region" description="Gly residues" evidence="2">
    <location>
        <begin position="73"/>
        <end position="87"/>
    </location>
</feature>
<feature type="compositionally biased region" description="Basic and acidic residues" evidence="2">
    <location>
        <begin position="320"/>
        <end position="333"/>
    </location>
</feature>
<keyword evidence="5" id="KW-1185">Reference proteome</keyword>
<reference evidence="5" key="2">
    <citation type="submission" date="2008-08" db="EMBL/GenBank/DDBJ databases">
        <authorList>
            <consortium name="Diatom Consortium"/>
            <person name="Grigoriev I."/>
            <person name="Grimwood J."/>
            <person name="Kuo A."/>
            <person name="Otillar R.P."/>
            <person name="Salamov A."/>
            <person name="Detter J.C."/>
            <person name="Lindquist E."/>
            <person name="Shapiro H."/>
            <person name="Lucas S."/>
            <person name="Glavina del Rio T."/>
            <person name="Pitluck S."/>
            <person name="Rokhsar D."/>
            <person name="Bowler C."/>
        </authorList>
    </citation>
    <scope>GENOME REANNOTATION</scope>
    <source>
        <strain evidence="5">CCAP 1055/1</strain>
    </source>
</reference>
<dbReference type="HOGENOM" id="CLU_308954_0_0_1"/>
<evidence type="ECO:0000256" key="2">
    <source>
        <dbReference type="SAM" id="MobiDB-lite"/>
    </source>
</evidence>
<name>B7G787_PHATC</name>
<dbReference type="InterPro" id="IPR004343">
    <property type="entry name" value="Plus-3_dom"/>
</dbReference>
<dbReference type="SUPFAM" id="SSF159042">
    <property type="entry name" value="Plus3-like"/>
    <property type="match status" value="1"/>
</dbReference>
<feature type="compositionally biased region" description="Low complexity" evidence="2">
    <location>
        <begin position="169"/>
        <end position="184"/>
    </location>
</feature>
<feature type="region of interest" description="Disordered" evidence="2">
    <location>
        <begin position="934"/>
        <end position="970"/>
    </location>
</feature>
<dbReference type="RefSeq" id="XP_002182864.1">
    <property type="nucleotide sequence ID" value="XM_002182828.1"/>
</dbReference>
<gene>
    <name evidence="4" type="ORF">PHATRDRAFT_38931</name>
</gene>
<dbReference type="AlphaFoldDB" id="B7G787"/>
<feature type="compositionally biased region" description="Acidic residues" evidence="2">
    <location>
        <begin position="197"/>
        <end position="212"/>
    </location>
</feature>
<evidence type="ECO:0000313" key="5">
    <source>
        <dbReference type="Proteomes" id="UP000000759"/>
    </source>
</evidence>
<dbReference type="GO" id="GO:0003677">
    <property type="term" value="F:DNA binding"/>
    <property type="evidence" value="ECO:0007669"/>
    <property type="project" value="InterPro"/>
</dbReference>
<dbReference type="PANTHER" id="PTHR48209">
    <property type="entry name" value="AGL056WP"/>
    <property type="match status" value="1"/>
</dbReference>
<organism evidence="4 5">
    <name type="scientific">Phaeodactylum tricornutum (strain CCAP 1055/1)</name>
    <dbReference type="NCBI Taxonomy" id="556484"/>
    <lineage>
        <taxon>Eukaryota</taxon>
        <taxon>Sar</taxon>
        <taxon>Stramenopiles</taxon>
        <taxon>Ochrophyta</taxon>
        <taxon>Bacillariophyta</taxon>
        <taxon>Bacillariophyceae</taxon>
        <taxon>Bacillariophycidae</taxon>
        <taxon>Naviculales</taxon>
        <taxon>Phaeodactylaceae</taxon>
        <taxon>Phaeodactylum</taxon>
    </lineage>
</organism>
<feature type="compositionally biased region" description="Acidic residues" evidence="2">
    <location>
        <begin position="49"/>
        <end position="64"/>
    </location>
</feature>
<dbReference type="Proteomes" id="UP000000759">
    <property type="component" value="Chromosome 17"/>
</dbReference>
<feature type="compositionally biased region" description="Acidic residues" evidence="2">
    <location>
        <begin position="555"/>
        <end position="576"/>
    </location>
</feature>
<dbReference type="EMBL" id="CM000619">
    <property type="protein sequence ID" value="EEC45600.1"/>
    <property type="molecule type" value="Genomic_DNA"/>
</dbReference>
<reference evidence="4 5" key="1">
    <citation type="journal article" date="2008" name="Nature">
        <title>The Phaeodactylum genome reveals the evolutionary history of diatom genomes.</title>
        <authorList>
            <person name="Bowler C."/>
            <person name="Allen A.E."/>
            <person name="Badger J.H."/>
            <person name="Grimwood J."/>
            <person name="Jabbari K."/>
            <person name="Kuo A."/>
            <person name="Maheswari U."/>
            <person name="Martens C."/>
            <person name="Maumus F."/>
            <person name="Otillar R.P."/>
            <person name="Rayko E."/>
            <person name="Salamov A."/>
            <person name="Vandepoele K."/>
            <person name="Beszteri B."/>
            <person name="Gruber A."/>
            <person name="Heijde M."/>
            <person name="Katinka M."/>
            <person name="Mock T."/>
            <person name="Valentin K."/>
            <person name="Verret F."/>
            <person name="Berges J.A."/>
            <person name="Brownlee C."/>
            <person name="Cadoret J.P."/>
            <person name="Chiovitti A."/>
            <person name="Choi C.J."/>
            <person name="Coesel S."/>
            <person name="De Martino A."/>
            <person name="Detter J.C."/>
            <person name="Durkin C."/>
            <person name="Falciatore A."/>
            <person name="Fournet J."/>
            <person name="Haruta M."/>
            <person name="Huysman M.J."/>
            <person name="Jenkins B.D."/>
            <person name="Jiroutova K."/>
            <person name="Jorgensen R.E."/>
            <person name="Joubert Y."/>
            <person name="Kaplan A."/>
            <person name="Kroger N."/>
            <person name="Kroth P.G."/>
            <person name="La Roche J."/>
            <person name="Lindquist E."/>
            <person name="Lommer M."/>
            <person name="Martin-Jezequel V."/>
            <person name="Lopez P.J."/>
            <person name="Lucas S."/>
            <person name="Mangogna M."/>
            <person name="McGinnis K."/>
            <person name="Medlin L.K."/>
            <person name="Montsant A."/>
            <person name="Oudot-Le Secq M.P."/>
            <person name="Napoli C."/>
            <person name="Obornik M."/>
            <person name="Parker M.S."/>
            <person name="Petit J.L."/>
            <person name="Porcel B.M."/>
            <person name="Poulsen N."/>
            <person name="Robison M."/>
            <person name="Rychlewski L."/>
            <person name="Rynearson T.A."/>
            <person name="Schmutz J."/>
            <person name="Shapiro H."/>
            <person name="Siaut M."/>
            <person name="Stanley M."/>
            <person name="Sussman M.R."/>
            <person name="Taylor A.R."/>
            <person name="Vardi A."/>
            <person name="von Dassow P."/>
            <person name="Vyverman W."/>
            <person name="Willis A."/>
            <person name="Wyrwicz L.S."/>
            <person name="Rokhsar D.S."/>
            <person name="Weissenbach J."/>
            <person name="Armbrust E.V."/>
            <person name="Green B.R."/>
            <person name="Van de Peer Y."/>
            <person name="Grigoriev I.V."/>
        </authorList>
    </citation>
    <scope>NUCLEOTIDE SEQUENCE [LARGE SCALE GENOMIC DNA]</scope>
    <source>
        <strain evidence="4 5">CCAP 1055/1</strain>
    </source>
</reference>
<protein>
    <recommendedName>
        <fullName evidence="3">Plus3 domain-containing protein</fullName>
    </recommendedName>
</protein>
<feature type="coiled-coil region" evidence="1">
    <location>
        <begin position="813"/>
        <end position="872"/>
    </location>
</feature>
<feature type="compositionally biased region" description="Acidic residues" evidence="2">
    <location>
        <begin position="95"/>
        <end position="119"/>
    </location>
</feature>
<dbReference type="eggNOG" id="KOG2402">
    <property type="taxonomic scope" value="Eukaryota"/>
</dbReference>
<dbReference type="KEGG" id="pti:PHATRDRAFT_38931"/>
<feature type="region of interest" description="Disordered" evidence="2">
    <location>
        <begin position="896"/>
        <end position="917"/>
    </location>
</feature>
<feature type="compositionally biased region" description="Acidic residues" evidence="2">
    <location>
        <begin position="355"/>
        <end position="380"/>
    </location>
</feature>
<dbReference type="InterPro" id="IPR036128">
    <property type="entry name" value="Plus3-like_sf"/>
</dbReference>
<evidence type="ECO:0000256" key="1">
    <source>
        <dbReference type="SAM" id="Coils"/>
    </source>
</evidence>
<proteinExistence type="predicted"/>
<dbReference type="GeneID" id="7203696"/>
<feature type="compositionally biased region" description="Basic and acidic residues" evidence="2">
    <location>
        <begin position="295"/>
        <end position="304"/>
    </location>
</feature>
<evidence type="ECO:0000313" key="4">
    <source>
        <dbReference type="EMBL" id="EEC45600.1"/>
    </source>
</evidence>
<feature type="region of interest" description="Disordered" evidence="2">
    <location>
        <begin position="1000"/>
        <end position="1031"/>
    </location>
</feature>
<dbReference type="PaxDb" id="2850-Phatr38931"/>
<feature type="region of interest" description="Disordered" evidence="2">
    <location>
        <begin position="1"/>
        <end position="440"/>
    </location>
</feature>
<dbReference type="SMART" id="SM00719">
    <property type="entry name" value="Plus3"/>
    <property type="match status" value="1"/>
</dbReference>
<feature type="compositionally biased region" description="Basic and acidic residues" evidence="2">
    <location>
        <begin position="611"/>
        <end position="621"/>
    </location>
</feature>